<gene>
    <name evidence="1" type="ORF">S01H1_79928</name>
</gene>
<proteinExistence type="predicted"/>
<dbReference type="AlphaFoldDB" id="X0Y9J2"/>
<name>X0Y9J2_9ZZZZ</name>
<protein>
    <submittedName>
        <fullName evidence="1">Uncharacterized protein</fullName>
    </submittedName>
</protein>
<organism evidence="1">
    <name type="scientific">marine sediment metagenome</name>
    <dbReference type="NCBI Taxonomy" id="412755"/>
    <lineage>
        <taxon>unclassified sequences</taxon>
        <taxon>metagenomes</taxon>
        <taxon>ecological metagenomes</taxon>
    </lineage>
</organism>
<sequence length="78" mass="8771">MISREQRFECPGCGYAVESKTMDDCDQLEGRWCPSCHYCRILWIGPVGIPAQNSELPAMDDVDADVDAAFERITNDDI</sequence>
<evidence type="ECO:0000313" key="1">
    <source>
        <dbReference type="EMBL" id="GAG43952.1"/>
    </source>
</evidence>
<dbReference type="EMBL" id="BARS01053927">
    <property type="protein sequence ID" value="GAG43952.1"/>
    <property type="molecule type" value="Genomic_DNA"/>
</dbReference>
<accession>X0Y9J2</accession>
<reference evidence="1" key="1">
    <citation type="journal article" date="2014" name="Front. Microbiol.">
        <title>High frequency of phylogenetically diverse reductive dehalogenase-homologous genes in deep subseafloor sedimentary metagenomes.</title>
        <authorList>
            <person name="Kawai M."/>
            <person name="Futagami T."/>
            <person name="Toyoda A."/>
            <person name="Takaki Y."/>
            <person name="Nishi S."/>
            <person name="Hori S."/>
            <person name="Arai W."/>
            <person name="Tsubouchi T."/>
            <person name="Morono Y."/>
            <person name="Uchiyama I."/>
            <person name="Ito T."/>
            <person name="Fujiyama A."/>
            <person name="Inagaki F."/>
            <person name="Takami H."/>
        </authorList>
    </citation>
    <scope>NUCLEOTIDE SEQUENCE</scope>
    <source>
        <strain evidence="1">Expedition CK06-06</strain>
    </source>
</reference>
<comment type="caution">
    <text evidence="1">The sequence shown here is derived from an EMBL/GenBank/DDBJ whole genome shotgun (WGS) entry which is preliminary data.</text>
</comment>